<accession>A0ABD2CXB9</accession>
<sequence>MGLAAIFIVSPVGQSRQLPRPTAATFEHDSPLLPFCQWRRVNVRAKASTSSSGNAKISIILEEDTMWDEDGSGNTRTVAAYEISMESMGYTSNRQMREPTVPDNVRNKDVNNFPSNEEWRIYKVQWDPSSREMKIPYSRESNLTFNPHRSSKIQSGYIIVHVLVDGKEQVERFTNDRTSAQGAFVKVRGTRQEIREDAHATRWSLSGFQFGIFTKVIKDGELCGSREETRERR</sequence>
<dbReference type="AlphaFoldDB" id="A0ABD2CXB9"/>
<dbReference type="Proteomes" id="UP001607303">
    <property type="component" value="Unassembled WGS sequence"/>
</dbReference>
<proteinExistence type="predicted"/>
<name>A0ABD2CXB9_VESMC</name>
<evidence type="ECO:0000313" key="2">
    <source>
        <dbReference type="Proteomes" id="UP001607303"/>
    </source>
</evidence>
<gene>
    <name evidence="1" type="ORF">V1477_001837</name>
</gene>
<organism evidence="1 2">
    <name type="scientific">Vespula maculifrons</name>
    <name type="common">Eastern yellow jacket</name>
    <name type="synonym">Wasp</name>
    <dbReference type="NCBI Taxonomy" id="7453"/>
    <lineage>
        <taxon>Eukaryota</taxon>
        <taxon>Metazoa</taxon>
        <taxon>Ecdysozoa</taxon>
        <taxon>Arthropoda</taxon>
        <taxon>Hexapoda</taxon>
        <taxon>Insecta</taxon>
        <taxon>Pterygota</taxon>
        <taxon>Neoptera</taxon>
        <taxon>Endopterygota</taxon>
        <taxon>Hymenoptera</taxon>
        <taxon>Apocrita</taxon>
        <taxon>Aculeata</taxon>
        <taxon>Vespoidea</taxon>
        <taxon>Vespidae</taxon>
        <taxon>Vespinae</taxon>
        <taxon>Vespula</taxon>
    </lineage>
</organism>
<comment type="caution">
    <text evidence="1">The sequence shown here is derived from an EMBL/GenBank/DDBJ whole genome shotgun (WGS) entry which is preliminary data.</text>
</comment>
<keyword evidence="2" id="KW-1185">Reference proteome</keyword>
<evidence type="ECO:0000313" key="1">
    <source>
        <dbReference type="EMBL" id="KAL2749766.1"/>
    </source>
</evidence>
<protein>
    <submittedName>
        <fullName evidence="1">Uncharacterized protein</fullName>
    </submittedName>
</protein>
<dbReference type="EMBL" id="JAYRBN010000026">
    <property type="protein sequence ID" value="KAL2749766.1"/>
    <property type="molecule type" value="Genomic_DNA"/>
</dbReference>
<reference evidence="1 2" key="1">
    <citation type="journal article" date="2024" name="Ann. Entomol. Soc. Am.">
        <title>Genomic analyses of the southern and eastern yellowjacket wasps (Hymenoptera: Vespidae) reveal evolutionary signatures of social life.</title>
        <authorList>
            <person name="Catto M.A."/>
            <person name="Caine P.B."/>
            <person name="Orr S.E."/>
            <person name="Hunt B.G."/>
            <person name="Goodisman M.A.D."/>
        </authorList>
    </citation>
    <scope>NUCLEOTIDE SEQUENCE [LARGE SCALE GENOMIC DNA]</scope>
    <source>
        <strain evidence="1">232</strain>
        <tissue evidence="1">Head and thorax</tissue>
    </source>
</reference>